<evidence type="ECO:0000313" key="4">
    <source>
        <dbReference type="Proteomes" id="UP000001307"/>
    </source>
</evidence>
<evidence type="ECO:0000256" key="1">
    <source>
        <dbReference type="SAM" id="Coils"/>
    </source>
</evidence>
<dbReference type="GO" id="GO:0005879">
    <property type="term" value="C:axonemal microtubule"/>
    <property type="evidence" value="ECO:0007669"/>
    <property type="project" value="TreeGrafter"/>
</dbReference>
<dbReference type="EMBL" id="FN653087">
    <property type="protein sequence ID" value="CBY11562.1"/>
    <property type="molecule type" value="Genomic_DNA"/>
</dbReference>
<organism evidence="3 4">
    <name type="scientific">Oikopleura dioica</name>
    <name type="common">Tunicate</name>
    <dbReference type="NCBI Taxonomy" id="34765"/>
    <lineage>
        <taxon>Eukaryota</taxon>
        <taxon>Metazoa</taxon>
        <taxon>Chordata</taxon>
        <taxon>Tunicata</taxon>
        <taxon>Appendicularia</taxon>
        <taxon>Copelata</taxon>
        <taxon>Oikopleuridae</taxon>
        <taxon>Oikopleura</taxon>
    </lineage>
</organism>
<keyword evidence="1" id="KW-0175">Coiled coil</keyword>
<name>E4XNX4_OIKDI</name>
<sequence>MATVQHANFIEYGRRGPRGGAQSNKKSFDPELFGKSKTVSSMRGVKILQQKEFDRIQSSLTAKEVMRKELDVKEKEKQRLKELSRKQISTWSNTIAGQHKAKLEAKKLREEREAVIRHEEDIKEGIYQAEKRRKAIEHAKRLTFNKSDRVKKFHGALILTEVLKEREAQLALKKRREAARNQKERSDWEATLEEILEAKNQEAQNEVSRRVAKKETQKYQLEQVARKYAKEHGFIEDEKNTEAELIVKDLSEYHKEHEMKKEQVAQKKLRMKDSYFAHLEEKKKLVKRAKDIEEAETREVQIFRDYKLRVDAIKKEKLRSEWARDEAKTKRNEEHFLKIKAETEGANDAQFKKMRDQKMAEQEAKIEAKERKRRQNLLDTLASQQALMKQHEDERKQQLDDELKEQLEKFAEDRNWHEGECARAEERRKAARKVLDFNKDVAKSKVHGEKANRESDLNFDRGIIMKNVEDESIFQKYAKEVIDEAIEKERNPYALQRVADTGNGGGRGPKFEGIGGLRPSYLTSTSGGHQLPSQITSKNATRERLVKPLHIAKKRLGFSHW</sequence>
<dbReference type="FunCoup" id="E4XNX4">
    <property type="interactions" value="2"/>
</dbReference>
<protein>
    <recommendedName>
        <fullName evidence="5">Trichohyalin-plectin-homology domain-containing protein</fullName>
    </recommendedName>
</protein>
<dbReference type="PANTHER" id="PTHR28663">
    <property type="entry name" value="COILED-COIL DOMAIN-CONTAINING PROTEIN 173"/>
    <property type="match status" value="1"/>
</dbReference>
<dbReference type="AlphaFoldDB" id="E4XNX4"/>
<dbReference type="PANTHER" id="PTHR28663:SF1">
    <property type="entry name" value="CILIA- AND FLAGELLA- ASSOCIATED PROTEIN 210"/>
    <property type="match status" value="1"/>
</dbReference>
<accession>E4XNX4</accession>
<evidence type="ECO:0000256" key="2">
    <source>
        <dbReference type="SAM" id="MobiDB-lite"/>
    </source>
</evidence>
<feature type="region of interest" description="Disordered" evidence="2">
    <location>
        <begin position="1"/>
        <end position="32"/>
    </location>
</feature>
<evidence type="ECO:0000313" key="3">
    <source>
        <dbReference type="EMBL" id="CBY11562.1"/>
    </source>
</evidence>
<dbReference type="Proteomes" id="UP000001307">
    <property type="component" value="Unassembled WGS sequence"/>
</dbReference>
<keyword evidence="4" id="KW-1185">Reference proteome</keyword>
<evidence type="ECO:0008006" key="5">
    <source>
        <dbReference type="Google" id="ProtNLM"/>
    </source>
</evidence>
<proteinExistence type="predicted"/>
<dbReference type="OrthoDB" id="331765at2759"/>
<reference evidence="3 4" key="1">
    <citation type="journal article" date="2010" name="Science">
        <title>Plasticity of animal genome architecture unmasked by rapid evolution of a pelagic tunicate.</title>
        <authorList>
            <person name="Denoeud F."/>
            <person name="Henriet S."/>
            <person name="Mungpakdee S."/>
            <person name="Aury J.M."/>
            <person name="Da Silva C."/>
            <person name="Brinkmann H."/>
            <person name="Mikhaleva J."/>
            <person name="Olsen L.C."/>
            <person name="Jubin C."/>
            <person name="Canestro C."/>
            <person name="Bouquet J.M."/>
            <person name="Danks G."/>
            <person name="Poulain J."/>
            <person name="Campsteijn C."/>
            <person name="Adamski M."/>
            <person name="Cross I."/>
            <person name="Yadetie F."/>
            <person name="Muffato M."/>
            <person name="Louis A."/>
            <person name="Butcher S."/>
            <person name="Tsagkogeorga G."/>
            <person name="Konrad A."/>
            <person name="Singh S."/>
            <person name="Jensen M.F."/>
            <person name="Cong E.H."/>
            <person name="Eikeseth-Otteraa H."/>
            <person name="Noel B."/>
            <person name="Anthouard V."/>
            <person name="Porcel B.M."/>
            <person name="Kachouri-Lafond R."/>
            <person name="Nishino A."/>
            <person name="Ugolini M."/>
            <person name="Chourrout P."/>
            <person name="Nishida H."/>
            <person name="Aasland R."/>
            <person name="Huzurbazar S."/>
            <person name="Westhof E."/>
            <person name="Delsuc F."/>
            <person name="Lehrach H."/>
            <person name="Reinhardt R."/>
            <person name="Weissenbach J."/>
            <person name="Roy S.W."/>
            <person name="Artiguenave F."/>
            <person name="Postlethwait J.H."/>
            <person name="Manak J.R."/>
            <person name="Thompson E.M."/>
            <person name="Jaillon O."/>
            <person name="Du Pasquier L."/>
            <person name="Boudinot P."/>
            <person name="Liberles D.A."/>
            <person name="Volff J.N."/>
            <person name="Philippe H."/>
            <person name="Lenhard B."/>
            <person name="Roest Crollius H."/>
            <person name="Wincker P."/>
            <person name="Chourrout D."/>
        </authorList>
    </citation>
    <scope>NUCLEOTIDE SEQUENCE [LARGE SCALE GENOMIC DNA]</scope>
</reference>
<gene>
    <name evidence="3" type="ORF">GSOID_T00016729001</name>
</gene>
<dbReference type="InParanoid" id="E4XNX4"/>
<dbReference type="InterPro" id="IPR039986">
    <property type="entry name" value="CFAP210"/>
</dbReference>
<feature type="coiled-coil region" evidence="1">
    <location>
        <begin position="352"/>
        <end position="409"/>
    </location>
</feature>